<dbReference type="EMBL" id="LN853029">
    <property type="protein sequence ID" value="CRY94824.1"/>
    <property type="molecule type" value="Genomic_DNA"/>
</dbReference>
<accession>A0A0H5Q097</accession>
<reference evidence="1" key="2">
    <citation type="submission" date="2015-07" db="EMBL/GenBank/DDBJ databases">
        <title>Plasmids, circular viruses and viroids from rat gut.</title>
        <authorList>
            <person name="Jorgensen T.J."/>
            <person name="Hansen M.A."/>
            <person name="Xu Z."/>
            <person name="Tabak M.A."/>
            <person name="Sorensen S.J."/>
            <person name="Hansen L.H."/>
        </authorList>
    </citation>
    <scope>NUCLEOTIDE SEQUENCE</scope>
    <source>
        <strain evidence="1">RGRH0372</strain>
    </source>
</reference>
<organism evidence="1">
    <name type="scientific">uncultured prokaryote</name>
    <dbReference type="NCBI Taxonomy" id="198431"/>
    <lineage>
        <taxon>unclassified sequences</taxon>
        <taxon>environmental samples</taxon>
    </lineage>
</organism>
<name>A0A0H5Q097_9ZZZZ</name>
<reference evidence="1" key="1">
    <citation type="submission" date="2015-06" db="EMBL/GenBank/DDBJ databases">
        <authorList>
            <person name="Joergensen T."/>
        </authorList>
    </citation>
    <scope>NUCLEOTIDE SEQUENCE</scope>
    <source>
        <strain evidence="1">RGRH0372</strain>
    </source>
</reference>
<protein>
    <submittedName>
        <fullName evidence="1">Uncharacterized protein</fullName>
    </submittedName>
</protein>
<sequence>MPMHQLTLFDVAPGAVESPPLVRVPDEVYEVRATMQIHGRTGVMRCSMQVKSAVTDELFSWRMDESPGSENLRRAWVASKAARFITTVEEWYAPF</sequence>
<dbReference type="AlphaFoldDB" id="A0A0H5Q097"/>
<proteinExistence type="predicted"/>
<evidence type="ECO:0000313" key="1">
    <source>
        <dbReference type="EMBL" id="CRY94824.1"/>
    </source>
</evidence>